<feature type="region of interest" description="Disordered" evidence="1">
    <location>
        <begin position="1"/>
        <end position="24"/>
    </location>
</feature>
<keyword evidence="3" id="KW-1185">Reference proteome</keyword>
<proteinExistence type="predicted"/>
<comment type="caution">
    <text evidence="2">The sequence shown here is derived from an EMBL/GenBank/DDBJ whole genome shotgun (WGS) entry which is preliminary data.</text>
</comment>
<accession>A0ABQ9VTC8</accession>
<dbReference type="Proteomes" id="UP001266305">
    <property type="component" value="Unassembled WGS sequence"/>
</dbReference>
<protein>
    <submittedName>
        <fullName evidence="2">Uncharacterized protein</fullName>
    </submittedName>
</protein>
<name>A0ABQ9VTC8_SAGOE</name>
<evidence type="ECO:0000313" key="3">
    <source>
        <dbReference type="Proteomes" id="UP001266305"/>
    </source>
</evidence>
<dbReference type="EMBL" id="JASSZA010000005">
    <property type="protein sequence ID" value="KAK2112661.1"/>
    <property type="molecule type" value="Genomic_DNA"/>
</dbReference>
<reference evidence="2 3" key="1">
    <citation type="submission" date="2023-05" db="EMBL/GenBank/DDBJ databases">
        <title>B98-5 Cell Line De Novo Hybrid Assembly: An Optical Mapping Approach.</title>
        <authorList>
            <person name="Kananen K."/>
            <person name="Auerbach J.A."/>
            <person name="Kautto E."/>
            <person name="Blachly J.S."/>
        </authorList>
    </citation>
    <scope>NUCLEOTIDE SEQUENCE [LARGE SCALE GENOMIC DNA]</scope>
    <source>
        <strain evidence="2">B95-8</strain>
        <tissue evidence="2">Cell line</tissue>
    </source>
</reference>
<feature type="compositionally biased region" description="Basic and acidic residues" evidence="1">
    <location>
        <begin position="1"/>
        <end position="22"/>
    </location>
</feature>
<feature type="non-terminal residue" evidence="2">
    <location>
        <position position="186"/>
    </location>
</feature>
<sequence length="186" mass="20126">MKAALRDLRGAVKEEGETDKTKGNSMETWKWLFESHTPDGLRGAFGGMGGPGHNPDETEECVAADLGCVIKALVFSAEKKRETRTGIQLADVLVVLREILRTSGADIPDTSITSCQSEEGTSRAPGVVPCAGDKWKEAVHGEGVLGTSGVLQGEDAQLSRLLSLRHNEEQLRHKERVRTPQRPLGL</sequence>
<evidence type="ECO:0000256" key="1">
    <source>
        <dbReference type="SAM" id="MobiDB-lite"/>
    </source>
</evidence>
<gene>
    <name evidence="2" type="ORF">P7K49_012408</name>
</gene>
<evidence type="ECO:0000313" key="2">
    <source>
        <dbReference type="EMBL" id="KAK2112661.1"/>
    </source>
</evidence>
<organism evidence="2 3">
    <name type="scientific">Saguinus oedipus</name>
    <name type="common">Cotton-top tamarin</name>
    <name type="synonym">Oedipomidas oedipus</name>
    <dbReference type="NCBI Taxonomy" id="9490"/>
    <lineage>
        <taxon>Eukaryota</taxon>
        <taxon>Metazoa</taxon>
        <taxon>Chordata</taxon>
        <taxon>Craniata</taxon>
        <taxon>Vertebrata</taxon>
        <taxon>Euteleostomi</taxon>
        <taxon>Mammalia</taxon>
        <taxon>Eutheria</taxon>
        <taxon>Euarchontoglires</taxon>
        <taxon>Primates</taxon>
        <taxon>Haplorrhini</taxon>
        <taxon>Platyrrhini</taxon>
        <taxon>Cebidae</taxon>
        <taxon>Callitrichinae</taxon>
        <taxon>Saguinus</taxon>
    </lineage>
</organism>